<feature type="domain" description="HTH lysR-type" evidence="5">
    <location>
        <begin position="7"/>
        <end position="64"/>
    </location>
</feature>
<evidence type="ECO:0000313" key="6">
    <source>
        <dbReference type="EMBL" id="QYZ69211.1"/>
    </source>
</evidence>
<dbReference type="AlphaFoldDB" id="A0A8G0ZPQ5"/>
<reference evidence="6" key="1">
    <citation type="submission" date="2021-02" db="EMBL/GenBank/DDBJ databases">
        <title>Rhodobacter shimadae sp. nov., an aerobic anoxygenic phototrophic bacterium isolated from a hot spring.</title>
        <authorList>
            <person name="Muramatsu S."/>
            <person name="Haruta S."/>
            <person name="Hirose S."/>
            <person name="Hanada S."/>
        </authorList>
    </citation>
    <scope>NUCLEOTIDE SEQUENCE</scope>
    <source>
        <strain evidence="6">N10</strain>
    </source>
</reference>
<dbReference type="Gene3D" id="3.40.190.10">
    <property type="entry name" value="Periplasmic binding protein-like II"/>
    <property type="match status" value="2"/>
</dbReference>
<dbReference type="EMBL" id="CP069370">
    <property type="protein sequence ID" value="QYZ69211.1"/>
    <property type="molecule type" value="Genomic_DNA"/>
</dbReference>
<dbReference type="InterPro" id="IPR005119">
    <property type="entry name" value="LysR_subst-bd"/>
</dbReference>
<dbReference type="Proteomes" id="UP000826300">
    <property type="component" value="Chromosome"/>
</dbReference>
<keyword evidence="3" id="KW-0238">DNA-binding</keyword>
<dbReference type="Pfam" id="PF00126">
    <property type="entry name" value="HTH_1"/>
    <property type="match status" value="1"/>
</dbReference>
<dbReference type="SUPFAM" id="SSF46785">
    <property type="entry name" value="Winged helix' DNA-binding domain"/>
    <property type="match status" value="1"/>
</dbReference>
<dbReference type="InterPro" id="IPR000847">
    <property type="entry name" value="LysR_HTH_N"/>
</dbReference>
<protein>
    <submittedName>
        <fullName evidence="6">LysR family transcriptional regulator</fullName>
    </submittedName>
</protein>
<dbReference type="InterPro" id="IPR050389">
    <property type="entry name" value="LysR-type_TF"/>
</dbReference>
<keyword evidence="2" id="KW-0805">Transcription regulation</keyword>
<comment type="similarity">
    <text evidence="1">Belongs to the LysR transcriptional regulatory family.</text>
</comment>
<dbReference type="Gene3D" id="1.10.10.10">
    <property type="entry name" value="Winged helix-like DNA-binding domain superfamily/Winged helix DNA-binding domain"/>
    <property type="match status" value="1"/>
</dbReference>
<dbReference type="InterPro" id="IPR036390">
    <property type="entry name" value="WH_DNA-bd_sf"/>
</dbReference>
<evidence type="ECO:0000256" key="1">
    <source>
        <dbReference type="ARBA" id="ARBA00009437"/>
    </source>
</evidence>
<organism evidence="6 7">
    <name type="scientific">Neotabrizicola shimadae</name>
    <dbReference type="NCBI Taxonomy" id="2807096"/>
    <lineage>
        <taxon>Bacteria</taxon>
        <taxon>Pseudomonadati</taxon>
        <taxon>Pseudomonadota</taxon>
        <taxon>Alphaproteobacteria</taxon>
        <taxon>Rhodobacterales</taxon>
        <taxon>Paracoccaceae</taxon>
        <taxon>Neotabrizicola</taxon>
    </lineage>
</organism>
<accession>A0A8G0ZPQ5</accession>
<dbReference type="PANTHER" id="PTHR30118:SF15">
    <property type="entry name" value="TRANSCRIPTIONAL REGULATORY PROTEIN"/>
    <property type="match status" value="1"/>
</dbReference>
<evidence type="ECO:0000256" key="2">
    <source>
        <dbReference type="ARBA" id="ARBA00023015"/>
    </source>
</evidence>
<dbReference type="PANTHER" id="PTHR30118">
    <property type="entry name" value="HTH-TYPE TRANSCRIPTIONAL REGULATOR LEUO-RELATED"/>
    <property type="match status" value="1"/>
</dbReference>
<evidence type="ECO:0000259" key="5">
    <source>
        <dbReference type="PROSITE" id="PS50931"/>
    </source>
</evidence>
<sequence>MTNITSLDLNLLKALDALIDTRSVTLAAARLGLSQPAVSGMLARLRDVFGDPLFVRAQRGLLPTPRAIALAEPLRQTLSQIEGLVQPEAFDPATTEGMLRIAATDYAQAAVILPLLQVLRRIAPGLRVAVRPITSDFAADLASGSLDFALVTPDMAADTLRSRKLFEETYVCILRDGHPQADRLDLDAFCALDHAIMSHDGTQFRGATDLALDRIGRSRRVVATLPSFLVLLSLVRGSDAIALVPRRLTKAMEGIVVRQPPLPVMGFTKIAVWHERMQHDPAHAWVRERLAEIASEPGGQEFH</sequence>
<dbReference type="SUPFAM" id="SSF53850">
    <property type="entry name" value="Periplasmic binding protein-like II"/>
    <property type="match status" value="1"/>
</dbReference>
<evidence type="ECO:0000256" key="3">
    <source>
        <dbReference type="ARBA" id="ARBA00023125"/>
    </source>
</evidence>
<keyword evidence="4" id="KW-0804">Transcription</keyword>
<dbReference type="Pfam" id="PF03466">
    <property type="entry name" value="LysR_substrate"/>
    <property type="match status" value="1"/>
</dbReference>
<dbReference type="InterPro" id="IPR036388">
    <property type="entry name" value="WH-like_DNA-bd_sf"/>
</dbReference>
<gene>
    <name evidence="6" type="ORF">JO391_15930</name>
</gene>
<keyword evidence="7" id="KW-1185">Reference proteome</keyword>
<dbReference type="KEGG" id="nsm:JO391_15930"/>
<dbReference type="RefSeq" id="WP_220661431.1">
    <property type="nucleotide sequence ID" value="NZ_CP069370.1"/>
</dbReference>
<evidence type="ECO:0000256" key="4">
    <source>
        <dbReference type="ARBA" id="ARBA00023163"/>
    </source>
</evidence>
<dbReference type="GO" id="GO:0003700">
    <property type="term" value="F:DNA-binding transcription factor activity"/>
    <property type="evidence" value="ECO:0007669"/>
    <property type="project" value="InterPro"/>
</dbReference>
<proteinExistence type="inferred from homology"/>
<evidence type="ECO:0000313" key="7">
    <source>
        <dbReference type="Proteomes" id="UP000826300"/>
    </source>
</evidence>
<name>A0A8G0ZPQ5_9RHOB</name>
<dbReference type="PRINTS" id="PR00039">
    <property type="entry name" value="HTHLYSR"/>
</dbReference>
<dbReference type="GO" id="GO:0003677">
    <property type="term" value="F:DNA binding"/>
    <property type="evidence" value="ECO:0007669"/>
    <property type="project" value="UniProtKB-KW"/>
</dbReference>
<dbReference type="PROSITE" id="PS50931">
    <property type="entry name" value="HTH_LYSR"/>
    <property type="match status" value="1"/>
</dbReference>